<keyword evidence="3" id="KW-0411">Iron-sulfur</keyword>
<dbReference type="PROSITE" id="PS00198">
    <property type="entry name" value="4FE4S_FER_1"/>
    <property type="match status" value="1"/>
</dbReference>
<dbReference type="Gene3D" id="3.30.70.20">
    <property type="match status" value="1"/>
</dbReference>
<evidence type="ECO:0000259" key="4">
    <source>
        <dbReference type="PROSITE" id="PS51379"/>
    </source>
</evidence>
<name>A0A285G840_9FIRM</name>
<dbReference type="GO" id="GO:0046872">
    <property type="term" value="F:metal ion binding"/>
    <property type="evidence" value="ECO:0007669"/>
    <property type="project" value="UniProtKB-KW"/>
</dbReference>
<dbReference type="STRING" id="1413210.U472_12360"/>
<feature type="domain" description="4Fe-4S ferredoxin-type" evidence="4">
    <location>
        <begin position="58"/>
        <end position="84"/>
    </location>
</feature>
<organism evidence="5 6">
    <name type="scientific">Orenia metallireducens</name>
    <dbReference type="NCBI Taxonomy" id="1413210"/>
    <lineage>
        <taxon>Bacteria</taxon>
        <taxon>Bacillati</taxon>
        <taxon>Bacillota</taxon>
        <taxon>Clostridia</taxon>
        <taxon>Halanaerobiales</taxon>
        <taxon>Halobacteroidaceae</taxon>
        <taxon>Orenia</taxon>
    </lineage>
</organism>
<dbReference type="CDD" id="cd03110">
    <property type="entry name" value="SIMIBI_bact_arch"/>
    <property type="match status" value="1"/>
</dbReference>
<evidence type="ECO:0000313" key="5">
    <source>
        <dbReference type="EMBL" id="SNY19685.1"/>
    </source>
</evidence>
<evidence type="ECO:0000256" key="1">
    <source>
        <dbReference type="ARBA" id="ARBA00022723"/>
    </source>
</evidence>
<feature type="domain" description="4Fe-4S ferredoxin-type" evidence="4">
    <location>
        <begin position="85"/>
        <end position="114"/>
    </location>
</feature>
<gene>
    <name evidence="5" type="ORF">SAMN06265827_105171</name>
</gene>
<dbReference type="SUPFAM" id="SSF52540">
    <property type="entry name" value="P-loop containing nucleoside triphosphate hydrolases"/>
    <property type="match status" value="1"/>
</dbReference>
<dbReference type="AlphaFoldDB" id="A0A285G840"/>
<accession>A0A285G840</accession>
<keyword evidence="2" id="KW-0408">Iron</keyword>
<dbReference type="PROSITE" id="PS51379">
    <property type="entry name" value="4FE4S_FER_2"/>
    <property type="match status" value="2"/>
</dbReference>
<protein>
    <submittedName>
        <fullName evidence="5">MinD superfamily P-loop ATPase, contains an inserted ferredoxin domain</fullName>
    </submittedName>
</protein>
<evidence type="ECO:0000256" key="3">
    <source>
        <dbReference type="ARBA" id="ARBA00023014"/>
    </source>
</evidence>
<dbReference type="Proteomes" id="UP000219573">
    <property type="component" value="Unassembled WGS sequence"/>
</dbReference>
<reference evidence="6" key="1">
    <citation type="submission" date="2017-09" db="EMBL/GenBank/DDBJ databases">
        <authorList>
            <person name="Varghese N."/>
            <person name="Submissions S."/>
        </authorList>
    </citation>
    <scope>NUCLEOTIDE SEQUENCE [LARGE SCALE GENOMIC DNA]</scope>
    <source>
        <strain evidence="6">MSL47</strain>
    </source>
</reference>
<dbReference type="Pfam" id="PF00037">
    <property type="entry name" value="Fer4"/>
    <property type="match status" value="1"/>
</dbReference>
<dbReference type="GO" id="GO:0051536">
    <property type="term" value="F:iron-sulfur cluster binding"/>
    <property type="evidence" value="ECO:0007669"/>
    <property type="project" value="UniProtKB-KW"/>
</dbReference>
<dbReference type="InterPro" id="IPR017900">
    <property type="entry name" value="4Fe4S_Fe_S_CS"/>
</dbReference>
<dbReference type="Gene3D" id="3.40.50.300">
    <property type="entry name" value="P-loop containing nucleotide triphosphate hydrolases"/>
    <property type="match status" value="1"/>
</dbReference>
<dbReference type="InterPro" id="IPR027417">
    <property type="entry name" value="P-loop_NTPase"/>
</dbReference>
<dbReference type="InterPro" id="IPR002586">
    <property type="entry name" value="CobQ/CobB/MinD/ParA_Nub-bd_dom"/>
</dbReference>
<sequence>MKKLTVISGKGGTGKTTVTANLAALADNLILADCDVDAPNMHLLMKPEVIEAEVFKGAKVAVKDQLKCIECGLCKELCNFKAITSDFKVDEIRCEGCGLCVAKCPSDALKLELEETGDLYYSQTKFAPMVHAKLKIGAENSGKLVSQVKEKAESLAQQQEKELLLIDGSPGIGCPVIASINGVDSVLVVTEPTKSGLADLKRVLKTVKYFNLPAVVAINKYDLNQEISLEIESFCRQIQVKIVGKLPFSKVIVEAMQQGELVVESAPESKVAAALKELWQELSYELRIKS</sequence>
<dbReference type="InterPro" id="IPR017896">
    <property type="entry name" value="4Fe4S_Fe-S-bd"/>
</dbReference>
<dbReference type="Pfam" id="PF01656">
    <property type="entry name" value="CbiA"/>
    <property type="match status" value="1"/>
</dbReference>
<evidence type="ECO:0000256" key="2">
    <source>
        <dbReference type="ARBA" id="ARBA00023004"/>
    </source>
</evidence>
<dbReference type="PANTHER" id="PTHR43534:SF1">
    <property type="entry name" value="4FE-4S CLUSTER CONTAINING PARA FAMILY ATPASE PROTEIN"/>
    <property type="match status" value="1"/>
</dbReference>
<dbReference type="EMBL" id="OBDZ01000005">
    <property type="protein sequence ID" value="SNY19685.1"/>
    <property type="molecule type" value="Genomic_DNA"/>
</dbReference>
<evidence type="ECO:0000313" key="6">
    <source>
        <dbReference type="Proteomes" id="UP000219573"/>
    </source>
</evidence>
<keyword evidence="1" id="KW-0479">Metal-binding</keyword>
<keyword evidence="6" id="KW-1185">Reference proteome</keyword>
<proteinExistence type="predicted"/>
<dbReference type="PANTHER" id="PTHR43534">
    <property type="entry name" value="MIND SUPERFAMILY P-LOOP ATPASE CONTAINING AN INSERTED FERREDOXIN DOMAIN"/>
    <property type="match status" value="1"/>
</dbReference>